<organism evidence="1 2">
    <name type="scientific">Daphnia magna</name>
    <dbReference type="NCBI Taxonomy" id="35525"/>
    <lineage>
        <taxon>Eukaryota</taxon>
        <taxon>Metazoa</taxon>
        <taxon>Ecdysozoa</taxon>
        <taxon>Arthropoda</taxon>
        <taxon>Crustacea</taxon>
        <taxon>Branchiopoda</taxon>
        <taxon>Diplostraca</taxon>
        <taxon>Cladocera</taxon>
        <taxon>Anomopoda</taxon>
        <taxon>Daphniidae</taxon>
        <taxon>Daphnia</taxon>
    </lineage>
</organism>
<proteinExistence type="predicted"/>
<comment type="caution">
    <text evidence="1">The sequence shown here is derived from an EMBL/GenBank/DDBJ whole genome shotgun (WGS) entry which is preliminary data.</text>
</comment>
<name>A0ABR0B7G8_9CRUS</name>
<dbReference type="PANTHER" id="PTHR47526:SF3">
    <property type="entry name" value="PHD-TYPE DOMAIN-CONTAINING PROTEIN"/>
    <property type="match status" value="1"/>
</dbReference>
<reference evidence="1 2" key="1">
    <citation type="journal article" date="2023" name="Nucleic Acids Res.">
        <title>The hologenome of Daphnia magna reveals possible DNA methylation and microbiome-mediated evolution of the host genome.</title>
        <authorList>
            <person name="Chaturvedi A."/>
            <person name="Li X."/>
            <person name="Dhandapani V."/>
            <person name="Marshall H."/>
            <person name="Kissane S."/>
            <person name="Cuenca-Cambronero M."/>
            <person name="Asole G."/>
            <person name="Calvet F."/>
            <person name="Ruiz-Romero M."/>
            <person name="Marangio P."/>
            <person name="Guigo R."/>
            <person name="Rago D."/>
            <person name="Mirbahai L."/>
            <person name="Eastwood N."/>
            <person name="Colbourne J.K."/>
            <person name="Zhou J."/>
            <person name="Mallon E."/>
            <person name="Orsini L."/>
        </authorList>
    </citation>
    <scope>NUCLEOTIDE SEQUENCE [LARGE SCALE GENOMIC DNA]</scope>
    <source>
        <strain evidence="1">LRV0_1</strain>
    </source>
</reference>
<evidence type="ECO:0000313" key="2">
    <source>
        <dbReference type="Proteomes" id="UP001234178"/>
    </source>
</evidence>
<accession>A0ABR0B7G8</accession>
<evidence type="ECO:0000313" key="1">
    <source>
        <dbReference type="EMBL" id="KAK4037634.1"/>
    </source>
</evidence>
<gene>
    <name evidence="1" type="ORF">OUZ56_029665</name>
</gene>
<sequence length="107" mass="12240">MWQKTISVIEKFLPPIREHELYMYLIVRRSRDTKMQLNAIKTIHEAIKYVESGWVSALSAIHLEDGKVLVKAQVHHSQSLRKKELMPWGSISSNKTIIAGHCQCTAG</sequence>
<dbReference type="EMBL" id="JAOYFB010000040">
    <property type="protein sequence ID" value="KAK4037634.1"/>
    <property type="molecule type" value="Genomic_DNA"/>
</dbReference>
<dbReference type="PANTHER" id="PTHR47526">
    <property type="entry name" value="ATP-DEPENDENT DNA HELICASE"/>
    <property type="match status" value="1"/>
</dbReference>
<protein>
    <submittedName>
        <fullName evidence="1">Uncharacterized protein</fullName>
    </submittedName>
</protein>
<dbReference type="Proteomes" id="UP001234178">
    <property type="component" value="Unassembled WGS sequence"/>
</dbReference>
<keyword evidence="2" id="KW-1185">Reference proteome</keyword>